<dbReference type="InterPro" id="IPR001434">
    <property type="entry name" value="OmcB-like_DUF11"/>
</dbReference>
<dbReference type="InterPro" id="IPR013783">
    <property type="entry name" value="Ig-like_fold"/>
</dbReference>
<proteinExistence type="predicted"/>
<evidence type="ECO:0000259" key="2">
    <source>
        <dbReference type="Pfam" id="PF01345"/>
    </source>
</evidence>
<feature type="domain" description="DUF11" evidence="2">
    <location>
        <begin position="865"/>
        <end position="965"/>
    </location>
</feature>
<accession>A0A559J039</accession>
<evidence type="ECO:0000313" key="3">
    <source>
        <dbReference type="EMBL" id="TVX93245.1"/>
    </source>
</evidence>
<feature type="domain" description="DUF11" evidence="2">
    <location>
        <begin position="994"/>
        <end position="1094"/>
    </location>
</feature>
<evidence type="ECO:0000256" key="1">
    <source>
        <dbReference type="SAM" id="MobiDB-lite"/>
    </source>
</evidence>
<dbReference type="Proteomes" id="UP000318102">
    <property type="component" value="Unassembled WGS sequence"/>
</dbReference>
<feature type="domain" description="DUF11" evidence="2">
    <location>
        <begin position="602"/>
        <end position="703"/>
    </location>
</feature>
<feature type="domain" description="DUF11" evidence="2">
    <location>
        <begin position="1129"/>
        <end position="1233"/>
    </location>
</feature>
<gene>
    <name evidence="3" type="ORF">FPZ44_09360</name>
</gene>
<reference evidence="3 4" key="1">
    <citation type="submission" date="2019-07" db="EMBL/GenBank/DDBJ databases">
        <authorList>
            <person name="Kim J."/>
        </authorList>
    </citation>
    <scope>NUCLEOTIDE SEQUENCE [LARGE SCALE GENOMIC DNA]</scope>
    <source>
        <strain evidence="3 4">N4</strain>
    </source>
</reference>
<dbReference type="Pfam" id="PF01345">
    <property type="entry name" value="DUF11"/>
    <property type="match status" value="10"/>
</dbReference>
<dbReference type="RefSeq" id="WP_144989539.1">
    <property type="nucleotide sequence ID" value="NZ_VNJK01000001.1"/>
</dbReference>
<feature type="domain" description="DUF11" evidence="2">
    <location>
        <begin position="1381"/>
        <end position="1487"/>
    </location>
</feature>
<keyword evidence="4" id="KW-1185">Reference proteome</keyword>
<dbReference type="Gene3D" id="2.60.40.740">
    <property type="match status" value="2"/>
</dbReference>
<dbReference type="InterPro" id="IPR008966">
    <property type="entry name" value="Adhesion_dom_sf"/>
</dbReference>
<dbReference type="PANTHER" id="PTHR34819">
    <property type="entry name" value="LARGE CYSTEINE-RICH PERIPLASMIC PROTEIN OMCB"/>
    <property type="match status" value="1"/>
</dbReference>
<dbReference type="InterPro" id="IPR047589">
    <property type="entry name" value="DUF11_rpt"/>
</dbReference>
<feature type="region of interest" description="Disordered" evidence="1">
    <location>
        <begin position="1625"/>
        <end position="1645"/>
    </location>
</feature>
<feature type="domain" description="DUF11" evidence="2">
    <location>
        <begin position="1515"/>
        <end position="1616"/>
    </location>
</feature>
<name>A0A559J039_9BACL</name>
<sequence length="1645" mass="171152">MPYTLIYNTIDRVQLSLTGNTIGLNGNLTVGQQGIQGTLGALITLNSASVFGNFPNGTTGDFTQDSSSAILQIPAGAEILRAQLTWSGYFDVNTRALVKNPVTFTTPSAGTVSIVPQISNYKVLNATSLAYSNTSDVTSLVSGPGTFSVGAIPVTLVNNDLNIYGGWTLQVAYSLPNLPFRAVALYYNQDLIGGAVSATQMLSGFSTPIQGTVRGRLVASAGEGDVAIVGDQLLFGPSDTQLTPVSGPNNFANNFFASQINGNDGLLDRSGTFGTRNNINGSPGTNVSGARQGWDITNVDISGFLTNGLTQVVTRATSTGDFYLIPVLGLQIDANSADLTLTKTSSPLDTFVGQPLTYIVTIANTSEVTASRVVFLDALSSFVIFQSDTLRVNGTVVSGANPSNGVSLPDIVPAGTLTVSYDVVVVGLPPQGILTNVASADFEFSSLPGGPIVSGSSSTSYSTNVFVPSFTITKTASTSQARVGDIITYQVAITNTGTIASSQGTLTDPLFPAVSFVPDSVALNGETLANANPAAGISLPSIPVGATLTITYQVQVNVVPDPAQIINQATASLDFVTSGGVSESLLQVSNNVVIPVFTTGVNVIKSADHAAAFVGESIAYTIIVANAGTTQANDVTVTDPLPDGTELVVGTVKVNGIPFSAADPDDGIFIGNIAPQSSLEISFLVLVNAIPPSRTLVNTAQVVFTPVSDVGPFPPTTISSNTLSIPVVANSAAASKSANRSTVLAGEQITYTLVLSNTGTTVLNNIQVIDPLSPGVDFVLDSFTINDTTYPDLRPDFSVSLPSLLPGESVTVNYTVFVTGVPITGELSNQATFTFDFEAPDGRRSPGEISTDTVVITVAPDAVIVRKSANASDVLIGEEVTYEIVVTNQGNFTALQPVVTDFIPPGLVFVEGTLLVNGTELPDVDIGGGVSIPDIPPGGQSTISFRLFANAFPNTGRYENTATVSFQVEAQGAVATVLSNLVSLPVLQNQTSFTKAASLSSVFIGDMYAYHIEFANQGTNTLSQITITDLIDLGLELVPGSVTVSVPATVTTTPNFSIQIDSLPAGTTAAIDFTVTASTLPPDFTAYTNTASASFVFTRADGTTVPLTALSDTVVVPVQSLTPVPTPALTVTKSANVATAIIGQTVTFSISITNTSTVPIANISVINILNEGLNFIRGSITVNGNAQPDLDTASVPIGTLLPNESAIVTVQAIILAIPPSGEVVNRAAVQTDTFIQPTNAVVIPVTSASLLVDKTVTPSMAFVGQPLNFTVNVRNAGTAVAENVLFRDPISLGIRIDPDSVQVNGQLVPINSSTIEGLPLGNIGVGQTVTITFTAFVDSITSNGIILNQSFISTEQAAAGSAPVPIEIPSNIVAIPNMDPDLRIIKSSDVSLGFIGSFIDYVIDIQNIGGSELTNFIVRDPLPAGTRFVRGSLMIDGVPIRDLLARPNRSLQVGTIQPNQSIRIAFQLVVVAIPVQGEFANQAIATYNKALPDGTIVSLSQTSNTLIIPFVELNVQMSKRASQSVVVTCHPLMYQVDIINNSNLTLTNAVFIDRLPVGVIFKSDSFTINGVLQSNVNLVGGVPLQAIAPSQSVRITYKVKVITDQGTIQNAALLTFLAQSADGNQGRGELTASSTVTVKQEEHEE</sequence>
<dbReference type="NCBIfam" id="TIGR01451">
    <property type="entry name" value="B_ant_repeat"/>
    <property type="match status" value="10"/>
</dbReference>
<dbReference type="PANTHER" id="PTHR34819:SF3">
    <property type="entry name" value="CELL SURFACE PROTEIN"/>
    <property type="match status" value="1"/>
</dbReference>
<comment type="caution">
    <text evidence="3">The sequence shown here is derived from an EMBL/GenBank/DDBJ whole genome shotgun (WGS) entry which is preliminary data.</text>
</comment>
<protein>
    <submittedName>
        <fullName evidence="3">DUF11 domain-containing protein</fullName>
    </submittedName>
</protein>
<dbReference type="SUPFAM" id="SSF49401">
    <property type="entry name" value="Bacterial adhesins"/>
    <property type="match status" value="2"/>
</dbReference>
<feature type="domain" description="DUF11" evidence="2">
    <location>
        <begin position="472"/>
        <end position="572"/>
    </location>
</feature>
<feature type="domain" description="DUF11" evidence="2">
    <location>
        <begin position="735"/>
        <end position="834"/>
    </location>
</feature>
<dbReference type="Gene3D" id="2.60.40.10">
    <property type="entry name" value="Immunoglobulins"/>
    <property type="match status" value="2"/>
</dbReference>
<evidence type="ECO:0000313" key="4">
    <source>
        <dbReference type="Proteomes" id="UP000318102"/>
    </source>
</evidence>
<dbReference type="EMBL" id="VNJK01000001">
    <property type="protein sequence ID" value="TVX93245.1"/>
    <property type="molecule type" value="Genomic_DNA"/>
</dbReference>
<organism evidence="3 4">
    <name type="scientific">Paenibacillus agilis</name>
    <dbReference type="NCBI Taxonomy" id="3020863"/>
    <lineage>
        <taxon>Bacteria</taxon>
        <taxon>Bacillati</taxon>
        <taxon>Bacillota</taxon>
        <taxon>Bacilli</taxon>
        <taxon>Bacillales</taxon>
        <taxon>Paenibacillaceae</taxon>
        <taxon>Paenibacillus</taxon>
    </lineage>
</organism>
<dbReference type="OrthoDB" id="2490638at2"/>
<feature type="domain" description="DUF11" evidence="2">
    <location>
        <begin position="338"/>
        <end position="440"/>
    </location>
</feature>
<feature type="domain" description="DUF11" evidence="2">
    <location>
        <begin position="1250"/>
        <end position="1356"/>
    </location>
</feature>
<dbReference type="InterPro" id="IPR051172">
    <property type="entry name" value="Chlamydia_OmcB"/>
</dbReference>